<protein>
    <submittedName>
        <fullName evidence="3">ElaB/YqjD/DUF883 family membrane-anchored ribosome-binding protein</fullName>
    </submittedName>
</protein>
<evidence type="ECO:0000259" key="2">
    <source>
        <dbReference type="Pfam" id="PF19029"/>
    </source>
</evidence>
<keyword evidence="1" id="KW-0472">Membrane</keyword>
<comment type="caution">
    <text evidence="3">The sequence shown here is derived from an EMBL/GenBank/DDBJ whole genome shotgun (WGS) entry which is preliminary data.</text>
</comment>
<sequence>MANEDVKKLSDDVGELKAGFSKIADTLSDLVRQRSQEAAARVERAAEDTWAEAKEQLEGVKQKIHEEPVVAVGVAFGVGLLVGLLFGRR</sequence>
<dbReference type="InterPro" id="IPR043605">
    <property type="entry name" value="DUF883_C"/>
</dbReference>
<evidence type="ECO:0000313" key="3">
    <source>
        <dbReference type="EMBL" id="NIK88465.1"/>
    </source>
</evidence>
<dbReference type="AlphaFoldDB" id="A0A846MZ11"/>
<evidence type="ECO:0000313" key="4">
    <source>
        <dbReference type="Proteomes" id="UP000570514"/>
    </source>
</evidence>
<reference evidence="3 4" key="1">
    <citation type="submission" date="2020-03" db="EMBL/GenBank/DDBJ databases">
        <title>Genomic Encyclopedia of Type Strains, Phase IV (KMG-IV): sequencing the most valuable type-strain genomes for metagenomic binning, comparative biology and taxonomic classification.</title>
        <authorList>
            <person name="Goeker M."/>
        </authorList>
    </citation>
    <scope>NUCLEOTIDE SEQUENCE [LARGE SCALE GENOMIC DNA]</scope>
    <source>
        <strain evidence="3 4">DSM 19867</strain>
    </source>
</reference>
<name>A0A846MZ11_9PROT</name>
<proteinExistence type="predicted"/>
<accession>A0A846MZ11</accession>
<evidence type="ECO:0000256" key="1">
    <source>
        <dbReference type="SAM" id="Phobius"/>
    </source>
</evidence>
<keyword evidence="4" id="KW-1185">Reference proteome</keyword>
<dbReference type="EMBL" id="JAASRM010000001">
    <property type="protein sequence ID" value="NIK88465.1"/>
    <property type="molecule type" value="Genomic_DNA"/>
</dbReference>
<feature type="transmembrane region" description="Helical" evidence="1">
    <location>
        <begin position="69"/>
        <end position="87"/>
    </location>
</feature>
<organism evidence="3 4">
    <name type="scientific">Rhizomicrobium palustre</name>
    <dbReference type="NCBI Taxonomy" id="189966"/>
    <lineage>
        <taxon>Bacteria</taxon>
        <taxon>Pseudomonadati</taxon>
        <taxon>Pseudomonadota</taxon>
        <taxon>Alphaproteobacteria</taxon>
        <taxon>Micropepsales</taxon>
        <taxon>Micropepsaceae</taxon>
        <taxon>Rhizomicrobium</taxon>
    </lineage>
</organism>
<keyword evidence="1" id="KW-0812">Transmembrane</keyword>
<dbReference type="RefSeq" id="WP_167082640.1">
    <property type="nucleotide sequence ID" value="NZ_BAAADC010000001.1"/>
</dbReference>
<dbReference type="Proteomes" id="UP000570514">
    <property type="component" value="Unassembled WGS sequence"/>
</dbReference>
<keyword evidence="1" id="KW-1133">Transmembrane helix</keyword>
<feature type="domain" description="DUF883" evidence="2">
    <location>
        <begin position="64"/>
        <end position="89"/>
    </location>
</feature>
<dbReference type="Pfam" id="PF19029">
    <property type="entry name" value="DUF883_C"/>
    <property type="match status" value="1"/>
</dbReference>
<gene>
    <name evidence="3" type="ORF">FHS83_001783</name>
</gene>